<proteinExistence type="predicted"/>
<comment type="caution">
    <text evidence="3">The sequence shown here is derived from an EMBL/GenBank/DDBJ whole genome shotgun (WGS) entry which is preliminary data.</text>
</comment>
<dbReference type="AlphaFoldDB" id="A0A934ILW9"/>
<evidence type="ECO:0000256" key="1">
    <source>
        <dbReference type="SAM" id="Phobius"/>
    </source>
</evidence>
<dbReference type="InterPro" id="IPR007890">
    <property type="entry name" value="CHASE2"/>
</dbReference>
<organism evidence="3 4">
    <name type="scientific">Acuticoccus mangrovi</name>
    <dbReference type="NCBI Taxonomy" id="2796142"/>
    <lineage>
        <taxon>Bacteria</taxon>
        <taxon>Pseudomonadati</taxon>
        <taxon>Pseudomonadota</taxon>
        <taxon>Alphaproteobacteria</taxon>
        <taxon>Hyphomicrobiales</taxon>
        <taxon>Amorphaceae</taxon>
        <taxon>Acuticoccus</taxon>
    </lineage>
</organism>
<dbReference type="SUPFAM" id="SSF55073">
    <property type="entry name" value="Nucleotide cyclase"/>
    <property type="match status" value="1"/>
</dbReference>
<keyword evidence="1" id="KW-0812">Transmembrane</keyword>
<reference evidence="3" key="1">
    <citation type="submission" date="2020-12" db="EMBL/GenBank/DDBJ databases">
        <title>Bacterial taxonomy.</title>
        <authorList>
            <person name="Pan X."/>
        </authorList>
    </citation>
    <scope>NUCLEOTIDE SEQUENCE</scope>
    <source>
        <strain evidence="3">B2012</strain>
    </source>
</reference>
<evidence type="ECO:0000259" key="2">
    <source>
        <dbReference type="PROSITE" id="PS50125"/>
    </source>
</evidence>
<name>A0A934ILW9_9HYPH</name>
<feature type="transmembrane region" description="Helical" evidence="1">
    <location>
        <begin position="359"/>
        <end position="381"/>
    </location>
</feature>
<accession>A0A934ILW9</accession>
<dbReference type="InterPro" id="IPR001054">
    <property type="entry name" value="A/G_cyclase"/>
</dbReference>
<dbReference type="GO" id="GO:0035556">
    <property type="term" value="P:intracellular signal transduction"/>
    <property type="evidence" value="ECO:0007669"/>
    <property type="project" value="InterPro"/>
</dbReference>
<dbReference type="InterPro" id="IPR029787">
    <property type="entry name" value="Nucleotide_cyclase"/>
</dbReference>
<dbReference type="CDD" id="cd07302">
    <property type="entry name" value="CHD"/>
    <property type="match status" value="1"/>
</dbReference>
<protein>
    <submittedName>
        <fullName evidence="3">Adenylate/guanylate cyclase domain-containing protein</fullName>
    </submittedName>
</protein>
<dbReference type="PANTHER" id="PTHR43081">
    <property type="entry name" value="ADENYLATE CYCLASE, TERMINAL-DIFFERENTIATION SPECIFIC-RELATED"/>
    <property type="match status" value="1"/>
</dbReference>
<dbReference type="Pfam" id="PF00211">
    <property type="entry name" value="Guanylate_cyc"/>
    <property type="match status" value="1"/>
</dbReference>
<dbReference type="SMART" id="SM00044">
    <property type="entry name" value="CYCc"/>
    <property type="match status" value="1"/>
</dbReference>
<dbReference type="GO" id="GO:0004016">
    <property type="term" value="F:adenylate cyclase activity"/>
    <property type="evidence" value="ECO:0007669"/>
    <property type="project" value="UniProtKB-ARBA"/>
</dbReference>
<dbReference type="GO" id="GO:0009190">
    <property type="term" value="P:cyclic nucleotide biosynthetic process"/>
    <property type="evidence" value="ECO:0007669"/>
    <property type="project" value="InterPro"/>
</dbReference>
<feature type="transmembrane region" description="Helical" evidence="1">
    <location>
        <begin position="335"/>
        <end position="353"/>
    </location>
</feature>
<dbReference type="Proteomes" id="UP000609531">
    <property type="component" value="Unassembled WGS sequence"/>
</dbReference>
<feature type="domain" description="Guanylate cyclase" evidence="2">
    <location>
        <begin position="424"/>
        <end position="554"/>
    </location>
</feature>
<dbReference type="InterPro" id="IPR050697">
    <property type="entry name" value="Adenylyl/Guanylyl_Cyclase_3/4"/>
</dbReference>
<dbReference type="PANTHER" id="PTHR43081:SF1">
    <property type="entry name" value="ADENYLATE CYCLASE, TERMINAL-DIFFERENTIATION SPECIFIC"/>
    <property type="match status" value="1"/>
</dbReference>
<evidence type="ECO:0000313" key="3">
    <source>
        <dbReference type="EMBL" id="MBJ3776237.1"/>
    </source>
</evidence>
<dbReference type="SMART" id="SM01080">
    <property type="entry name" value="CHASE2"/>
    <property type="match status" value="1"/>
</dbReference>
<dbReference type="RefSeq" id="WP_198882111.1">
    <property type="nucleotide sequence ID" value="NZ_JAEKJA010000007.1"/>
</dbReference>
<dbReference type="PROSITE" id="PS50125">
    <property type="entry name" value="GUANYLATE_CYCLASE_2"/>
    <property type="match status" value="1"/>
</dbReference>
<evidence type="ECO:0000313" key="4">
    <source>
        <dbReference type="Proteomes" id="UP000609531"/>
    </source>
</evidence>
<keyword evidence="1" id="KW-0472">Membrane</keyword>
<keyword evidence="1" id="KW-1133">Transmembrane helix</keyword>
<dbReference type="Pfam" id="PF05226">
    <property type="entry name" value="CHASE2"/>
    <property type="match status" value="1"/>
</dbReference>
<sequence>MRLTAPAVVAIVGVVAALALTAVAGAPHLLGRRSPLDGIEASLVDLRLLLFGETPHDTAVRVVAIDDATVDAAGLGFPLPRARLAQIVEAIADAGARTLAVDVLLVGRKDAAGDAALAGALQRIPTVIGAAARFPADAVATTVPRPQEVVWPDAQFQESAEVGMVNVVTASTGTPRHVPLVMLSGTGLLSHMALRAAALFAGAEPRLSAESVAIGERVVPLDLGFHEPLRIMGPGGTVPRVSVAELLAGRAGDRLRGRLVLLGYTASGVGDTFVTPYDAVTPGVEILATATAQLVDTPGLVRNVAVRRVDVAATGAIAVAGSLAIALAPLTAGLAIAMGLLAAWLAAVCVMFAEGVWLSLALPTAVAVPVFAVVAAARYLVERRRAARDRQGVTRLGRFQSPALARRLADDPTYLARPVTATVAVLFVDLKGFTGHSERLGLDGTQRLLKDFHANTADVVHAGGGVVLNYMGDGALAVFGMPDTRPDDADRALLAARALIAAVRATAPPDGAVGDLDARVGLHFDDVVMSRLGHDEHQQVTVTGDAVNVASRLMDVAKGAGANIAASAALMAALTRPAQPPAEAMITAPIRGRAATIEVALWSLR</sequence>
<dbReference type="EMBL" id="JAEKJA010000007">
    <property type="protein sequence ID" value="MBJ3776237.1"/>
    <property type="molecule type" value="Genomic_DNA"/>
</dbReference>
<gene>
    <name evidence="3" type="ORF">JCR33_11090</name>
</gene>
<keyword evidence="4" id="KW-1185">Reference proteome</keyword>
<dbReference type="Gene3D" id="3.30.70.1230">
    <property type="entry name" value="Nucleotide cyclase"/>
    <property type="match status" value="1"/>
</dbReference>